<dbReference type="PANTHER" id="PTHR33776:SF3">
    <property type="entry name" value="PHD-TYPE DOMAIN-CONTAINING PROTEIN"/>
    <property type="match status" value="1"/>
</dbReference>
<evidence type="ECO:0008006" key="4">
    <source>
        <dbReference type="Google" id="ProtNLM"/>
    </source>
</evidence>
<dbReference type="SUPFAM" id="SSF56219">
    <property type="entry name" value="DNase I-like"/>
    <property type="match status" value="1"/>
</dbReference>
<keyword evidence="1" id="KW-1133">Transmembrane helix</keyword>
<dbReference type="InterPro" id="IPR036691">
    <property type="entry name" value="Endo/exonu/phosph_ase_sf"/>
</dbReference>
<protein>
    <recommendedName>
        <fullName evidence="4">Endonuclease/exonuclease/phosphatase domain-containing protein</fullName>
    </recommendedName>
</protein>
<dbReference type="OrthoDB" id="8964826at2759"/>
<organism evidence="2 3">
    <name type="scientific">Mytilus galloprovincialis</name>
    <name type="common">Mediterranean mussel</name>
    <dbReference type="NCBI Taxonomy" id="29158"/>
    <lineage>
        <taxon>Eukaryota</taxon>
        <taxon>Metazoa</taxon>
        <taxon>Spiralia</taxon>
        <taxon>Lophotrochozoa</taxon>
        <taxon>Mollusca</taxon>
        <taxon>Bivalvia</taxon>
        <taxon>Autobranchia</taxon>
        <taxon>Pteriomorphia</taxon>
        <taxon>Mytilida</taxon>
        <taxon>Mytiloidea</taxon>
        <taxon>Mytilidae</taxon>
        <taxon>Mytilinae</taxon>
        <taxon>Mytilus</taxon>
    </lineage>
</organism>
<keyword evidence="3" id="KW-1185">Reference proteome</keyword>
<dbReference type="Proteomes" id="UP000596742">
    <property type="component" value="Unassembled WGS sequence"/>
</dbReference>
<dbReference type="AlphaFoldDB" id="A0A8B6FS69"/>
<keyword evidence="1" id="KW-0472">Membrane</keyword>
<feature type="transmembrane region" description="Helical" evidence="1">
    <location>
        <begin position="51"/>
        <end position="69"/>
    </location>
</feature>
<evidence type="ECO:0000313" key="2">
    <source>
        <dbReference type="EMBL" id="VDI53427.1"/>
    </source>
</evidence>
<accession>A0A8B6FS69</accession>
<dbReference type="EMBL" id="UYJE01007298">
    <property type="protein sequence ID" value="VDI53427.1"/>
    <property type="molecule type" value="Genomic_DNA"/>
</dbReference>
<evidence type="ECO:0000256" key="1">
    <source>
        <dbReference type="SAM" id="Phobius"/>
    </source>
</evidence>
<comment type="caution">
    <text evidence="2">The sequence shown here is derived from an EMBL/GenBank/DDBJ whole genome shotgun (WGS) entry which is preliminary data.</text>
</comment>
<evidence type="ECO:0000313" key="3">
    <source>
        <dbReference type="Proteomes" id="UP000596742"/>
    </source>
</evidence>
<keyword evidence="1" id="KW-0812">Transmembrane</keyword>
<dbReference type="Gene3D" id="3.60.10.10">
    <property type="entry name" value="Endonuclease/exonuclease/phosphatase"/>
    <property type="match status" value="1"/>
</dbReference>
<dbReference type="PANTHER" id="PTHR33776">
    <property type="entry name" value="ENDO/EXONUCLEASE/PHOSPHATASE DOMAIN-CONTAINING PROTEIN"/>
    <property type="match status" value="1"/>
</dbReference>
<reference evidence="2" key="1">
    <citation type="submission" date="2018-11" db="EMBL/GenBank/DDBJ databases">
        <authorList>
            <person name="Alioto T."/>
            <person name="Alioto T."/>
        </authorList>
    </citation>
    <scope>NUCLEOTIDE SEQUENCE</scope>
</reference>
<name>A0A8B6FS69_MYTGA</name>
<gene>
    <name evidence="2" type="ORF">MGAL_10B034222</name>
</gene>
<proteinExistence type="predicted"/>
<sequence>MTSALNQFDTTPQQVPDLSLSLPSQVSQDIMYKTNTFVIQVTEDTFSIEDFFIFLFTYYIICVSCLCVIDNTYLIDKDTENDDLVTYGFNKCKGLKICSHNVNRLECKFDEIRYNLMSTPNPPDIIGYCETFLGKNTSDREIDIPGYILQRKDRQSDGGGGWAVYLTETTSFSRKNDFEISNIETMWFEVKPSYKKSFLLCFVYRPPKSLIGWIDKFEDEIKIAMKYNSDVILMGDFNINCLQPNKIPQRWLTALETYNFQQVIKEPTRVTNNK</sequence>